<proteinExistence type="predicted"/>
<evidence type="ECO:0000313" key="4">
    <source>
        <dbReference type="EMBL" id="SMO49560.1"/>
    </source>
</evidence>
<accession>A0A521BSP7</accession>
<dbReference type="Pfam" id="PF01548">
    <property type="entry name" value="DEDD_Tnp_IS110"/>
    <property type="match status" value="1"/>
</dbReference>
<dbReference type="AlphaFoldDB" id="A0A521BSP7"/>
<evidence type="ECO:0000256" key="1">
    <source>
        <dbReference type="SAM" id="Coils"/>
    </source>
</evidence>
<gene>
    <name evidence="4" type="ORF">SAMN06265379_1029</name>
</gene>
<reference evidence="4 5" key="1">
    <citation type="submission" date="2017-05" db="EMBL/GenBank/DDBJ databases">
        <authorList>
            <person name="Varghese N."/>
            <person name="Submissions S."/>
        </authorList>
    </citation>
    <scope>NUCLEOTIDE SEQUENCE [LARGE SCALE GENOMIC DNA]</scope>
    <source>
        <strain evidence="4 5">DSM 27040</strain>
    </source>
</reference>
<evidence type="ECO:0000313" key="5">
    <source>
        <dbReference type="Proteomes" id="UP000319040"/>
    </source>
</evidence>
<feature type="coiled-coil region" evidence="1">
    <location>
        <begin position="158"/>
        <end position="192"/>
    </location>
</feature>
<dbReference type="GO" id="GO:0003677">
    <property type="term" value="F:DNA binding"/>
    <property type="evidence" value="ECO:0007669"/>
    <property type="project" value="InterPro"/>
</dbReference>
<dbReference type="Pfam" id="PF02371">
    <property type="entry name" value="Transposase_20"/>
    <property type="match status" value="1"/>
</dbReference>
<feature type="domain" description="Transposase IS110-like N-terminal" evidence="2">
    <location>
        <begin position="5"/>
        <end position="150"/>
    </location>
</feature>
<organism evidence="4 5">
    <name type="scientific">Saccharicrinis carchari</name>
    <dbReference type="NCBI Taxonomy" id="1168039"/>
    <lineage>
        <taxon>Bacteria</taxon>
        <taxon>Pseudomonadati</taxon>
        <taxon>Bacteroidota</taxon>
        <taxon>Bacteroidia</taxon>
        <taxon>Marinilabiliales</taxon>
        <taxon>Marinilabiliaceae</taxon>
        <taxon>Saccharicrinis</taxon>
    </lineage>
</organism>
<keyword evidence="1" id="KW-0175">Coiled coil</keyword>
<evidence type="ECO:0000259" key="3">
    <source>
        <dbReference type="Pfam" id="PF02371"/>
    </source>
</evidence>
<evidence type="ECO:0000259" key="2">
    <source>
        <dbReference type="Pfam" id="PF01548"/>
    </source>
</evidence>
<dbReference type="PANTHER" id="PTHR33055">
    <property type="entry name" value="TRANSPOSASE FOR INSERTION SEQUENCE ELEMENT IS1111A"/>
    <property type="match status" value="1"/>
</dbReference>
<dbReference type="PANTHER" id="PTHR33055:SF3">
    <property type="entry name" value="PUTATIVE TRANSPOSASE FOR IS117-RELATED"/>
    <property type="match status" value="1"/>
</dbReference>
<dbReference type="InterPro" id="IPR003346">
    <property type="entry name" value="Transposase_20"/>
</dbReference>
<dbReference type="NCBIfam" id="NF033542">
    <property type="entry name" value="transpos_IS110"/>
    <property type="match status" value="1"/>
</dbReference>
<dbReference type="RefSeq" id="WP_185957449.1">
    <property type="nucleotide sequence ID" value="NZ_FXTB01000002.1"/>
</dbReference>
<name>A0A521BSP7_SACCC</name>
<dbReference type="InterPro" id="IPR002525">
    <property type="entry name" value="Transp_IS110-like_N"/>
</dbReference>
<sequence length="335" mass="37685">MQVYGIDLSMEKFDVNFIDANGKETHWLVKNKLGSISNFLESVPEGDVLCAEHTGAYGDLLVYLCNQLNLHIALVPGYTIKHSLGITKGKSDPVDAGRVREYGERFFDKLVFKEYDTEEIVELKSLYTLRSQLVKTRKGLRTGNHGRSILPMQSVSVNKHLQKVLHNLDDQIKEVETEIEAVIMAKNELKENYELAITVKGVGPVITTNLLIRTGNFETIGTAKKAASFAGVCPFPNASGKMVGKSKTSPFADKELKSLLYMGAKSAVKHNKEYRLYYERKKMEGKPHFLIMNNVANKLLRTIYSVVKNKTPYSRDYICLDPRENNINSSTEKVA</sequence>
<feature type="domain" description="Transposase IS116/IS110/IS902 C-terminal" evidence="3">
    <location>
        <begin position="195"/>
        <end position="279"/>
    </location>
</feature>
<dbReference type="GO" id="GO:0004803">
    <property type="term" value="F:transposase activity"/>
    <property type="evidence" value="ECO:0007669"/>
    <property type="project" value="InterPro"/>
</dbReference>
<dbReference type="GO" id="GO:0006313">
    <property type="term" value="P:DNA transposition"/>
    <property type="evidence" value="ECO:0007669"/>
    <property type="project" value="InterPro"/>
</dbReference>
<keyword evidence="5" id="KW-1185">Reference proteome</keyword>
<dbReference type="EMBL" id="FXTB01000002">
    <property type="protein sequence ID" value="SMO49560.1"/>
    <property type="molecule type" value="Genomic_DNA"/>
</dbReference>
<protein>
    <submittedName>
        <fullName evidence="4">Transposase</fullName>
    </submittedName>
</protein>
<dbReference type="Proteomes" id="UP000319040">
    <property type="component" value="Unassembled WGS sequence"/>
</dbReference>
<dbReference type="InterPro" id="IPR047650">
    <property type="entry name" value="Transpos_IS110"/>
</dbReference>